<dbReference type="PANTHER" id="PTHR36505">
    <property type="entry name" value="BLR1072 PROTEIN"/>
    <property type="match status" value="1"/>
</dbReference>
<dbReference type="InterPro" id="IPR011033">
    <property type="entry name" value="PRC_barrel-like_sf"/>
</dbReference>
<keyword evidence="4" id="KW-1185">Reference proteome</keyword>
<dbReference type="PANTHER" id="PTHR36505:SF1">
    <property type="entry name" value="BLR1072 PROTEIN"/>
    <property type="match status" value="1"/>
</dbReference>
<dbReference type="AlphaFoldDB" id="A0A1N6IBR9"/>
<dbReference type="SUPFAM" id="SSF50346">
    <property type="entry name" value="PRC-barrel domain"/>
    <property type="match status" value="1"/>
</dbReference>
<dbReference type="Pfam" id="PF05239">
    <property type="entry name" value="PRC"/>
    <property type="match status" value="1"/>
</dbReference>
<evidence type="ECO:0000313" key="3">
    <source>
        <dbReference type="EMBL" id="SIO29464.1"/>
    </source>
</evidence>
<protein>
    <submittedName>
        <fullName evidence="3">PRC-barrel domain-containing protein</fullName>
    </submittedName>
</protein>
<dbReference type="Proteomes" id="UP000185151">
    <property type="component" value="Unassembled WGS sequence"/>
</dbReference>
<dbReference type="EMBL" id="FSRU01000001">
    <property type="protein sequence ID" value="SIO29464.1"/>
    <property type="molecule type" value="Genomic_DNA"/>
</dbReference>
<reference evidence="3 4" key="1">
    <citation type="submission" date="2016-11" db="EMBL/GenBank/DDBJ databases">
        <authorList>
            <person name="Jaros S."/>
            <person name="Januszkiewicz K."/>
            <person name="Wedrychowicz H."/>
        </authorList>
    </citation>
    <scope>NUCLEOTIDE SEQUENCE [LARGE SCALE GENOMIC DNA]</scope>
    <source>
        <strain evidence="3 4">GAS95</strain>
    </source>
</reference>
<evidence type="ECO:0000259" key="2">
    <source>
        <dbReference type="Pfam" id="PF05239"/>
    </source>
</evidence>
<feature type="signal peptide" evidence="1">
    <location>
        <begin position="1"/>
        <end position="26"/>
    </location>
</feature>
<organism evidence="3 4">
    <name type="scientific">Paraburkholderia phenazinium</name>
    <dbReference type="NCBI Taxonomy" id="60549"/>
    <lineage>
        <taxon>Bacteria</taxon>
        <taxon>Pseudomonadati</taxon>
        <taxon>Pseudomonadota</taxon>
        <taxon>Betaproteobacteria</taxon>
        <taxon>Burkholderiales</taxon>
        <taxon>Burkholderiaceae</taxon>
        <taxon>Paraburkholderia</taxon>
    </lineage>
</organism>
<gene>
    <name evidence="3" type="ORF">SAMN05444165_2016</name>
</gene>
<feature type="chain" id="PRO_5013133922" evidence="1">
    <location>
        <begin position="27"/>
        <end position="146"/>
    </location>
</feature>
<evidence type="ECO:0000256" key="1">
    <source>
        <dbReference type="SAM" id="SignalP"/>
    </source>
</evidence>
<feature type="domain" description="PRC-barrel" evidence="2">
    <location>
        <begin position="54"/>
        <end position="111"/>
    </location>
</feature>
<dbReference type="PROSITE" id="PS51257">
    <property type="entry name" value="PROKAR_LIPOPROTEIN"/>
    <property type="match status" value="1"/>
</dbReference>
<name>A0A1N6IBR9_9BURK</name>
<dbReference type="InterPro" id="IPR027275">
    <property type="entry name" value="PRC-brl_dom"/>
</dbReference>
<keyword evidence="1" id="KW-0732">Signal</keyword>
<evidence type="ECO:0000313" key="4">
    <source>
        <dbReference type="Proteomes" id="UP000185151"/>
    </source>
</evidence>
<accession>A0A1N6IBR9</accession>
<dbReference type="Gene3D" id="2.30.30.240">
    <property type="entry name" value="PRC-barrel domain"/>
    <property type="match status" value="1"/>
</dbReference>
<proteinExistence type="predicted"/>
<sequence>MLKMKAKTLVCSGILLFACALPAARAQLAGIQPLGSTVEENNDLLHGWSVRKALVNEPVYNDNNDKVGSIYDLIIAPDRKATYAVLSVGGFLGMGIHYVAIPVDHFEIRNGNLFLAGATKDALKRVPEFEYNKLEKATKPSKVSSQ</sequence>